<dbReference type="OrthoDB" id="2248459at2759"/>
<gene>
    <name evidence="3" type="ORF">AJ78_04498</name>
</gene>
<evidence type="ECO:0000313" key="3">
    <source>
        <dbReference type="EMBL" id="OJD15237.1"/>
    </source>
</evidence>
<feature type="domain" description="Inositol polyphosphate-related phosphatase" evidence="2">
    <location>
        <begin position="870"/>
        <end position="1208"/>
    </location>
</feature>
<dbReference type="PANTHER" id="PTHR11200:SF240">
    <property type="entry name" value="INOSITOL POLYPHOSPHATE 5-PHOSPHATASE C9G1.10C-RELATED"/>
    <property type="match status" value="1"/>
</dbReference>
<feature type="compositionally biased region" description="Low complexity" evidence="1">
    <location>
        <begin position="180"/>
        <end position="193"/>
    </location>
</feature>
<dbReference type="Pfam" id="PF22669">
    <property type="entry name" value="Exo_endo_phos2"/>
    <property type="match status" value="1"/>
</dbReference>
<dbReference type="Pfam" id="PF19056">
    <property type="entry name" value="WD40_2"/>
    <property type="match status" value="1"/>
</dbReference>
<dbReference type="FunFam" id="3.60.10.10:FF:000036">
    <property type="entry name" value="Inositol polyphosphate phosphatase, putative"/>
    <property type="match status" value="1"/>
</dbReference>
<dbReference type="SUPFAM" id="SSF50978">
    <property type="entry name" value="WD40 repeat-like"/>
    <property type="match status" value="1"/>
</dbReference>
<feature type="region of interest" description="Disordered" evidence="1">
    <location>
        <begin position="1"/>
        <end position="541"/>
    </location>
</feature>
<dbReference type="Proteomes" id="UP000182235">
    <property type="component" value="Unassembled WGS sequence"/>
</dbReference>
<dbReference type="STRING" id="1447872.A0A1J9QJ52"/>
<dbReference type="VEuPathDB" id="FungiDB:AJ78_04498"/>
<accession>A0A1J9QJ52</accession>
<dbReference type="GO" id="GO:0004439">
    <property type="term" value="F:phosphatidylinositol-4,5-bisphosphate 5-phosphatase activity"/>
    <property type="evidence" value="ECO:0007669"/>
    <property type="project" value="TreeGrafter"/>
</dbReference>
<keyword evidence="4" id="KW-1185">Reference proteome</keyword>
<comment type="caution">
    <text evidence="3">The sequence shown here is derived from an EMBL/GenBank/DDBJ whole genome shotgun (WGS) entry which is preliminary data.</text>
</comment>
<dbReference type="InterPro" id="IPR001680">
    <property type="entry name" value="WD40_rpt"/>
</dbReference>
<dbReference type="InterPro" id="IPR000300">
    <property type="entry name" value="IPPc"/>
</dbReference>
<dbReference type="PANTHER" id="PTHR11200">
    <property type="entry name" value="INOSITOL 5-PHOSPHATASE"/>
    <property type="match status" value="1"/>
</dbReference>
<proteinExistence type="predicted"/>
<feature type="compositionally biased region" description="Basic and acidic residues" evidence="1">
    <location>
        <begin position="504"/>
        <end position="516"/>
    </location>
</feature>
<dbReference type="AlphaFoldDB" id="A0A1J9QJ52"/>
<evidence type="ECO:0000313" key="4">
    <source>
        <dbReference type="Proteomes" id="UP000182235"/>
    </source>
</evidence>
<evidence type="ECO:0000259" key="2">
    <source>
        <dbReference type="SMART" id="SM00128"/>
    </source>
</evidence>
<name>A0A1J9QJ52_9EURO</name>
<feature type="compositionally biased region" description="Basic and acidic residues" evidence="1">
    <location>
        <begin position="208"/>
        <end position="219"/>
    </location>
</feature>
<dbReference type="InterPro" id="IPR036322">
    <property type="entry name" value="WD40_repeat_dom_sf"/>
</dbReference>
<dbReference type="InterPro" id="IPR046985">
    <property type="entry name" value="IP5"/>
</dbReference>
<dbReference type="InterPro" id="IPR015943">
    <property type="entry name" value="WD40/YVTN_repeat-like_dom_sf"/>
</dbReference>
<evidence type="ECO:0000256" key="1">
    <source>
        <dbReference type="SAM" id="MobiDB-lite"/>
    </source>
</evidence>
<dbReference type="SMART" id="SM00320">
    <property type="entry name" value="WD40"/>
    <property type="match status" value="3"/>
</dbReference>
<feature type="compositionally biased region" description="Polar residues" evidence="1">
    <location>
        <begin position="326"/>
        <end position="339"/>
    </location>
</feature>
<dbReference type="SUPFAM" id="SSF56219">
    <property type="entry name" value="DNase I-like"/>
    <property type="match status" value="1"/>
</dbReference>
<dbReference type="Gene3D" id="2.130.10.10">
    <property type="entry name" value="YVTN repeat-like/Quinoprotein amine dehydrogenase"/>
    <property type="match status" value="1"/>
</dbReference>
<feature type="compositionally biased region" description="Basic and acidic residues" evidence="1">
    <location>
        <begin position="358"/>
        <end position="387"/>
    </location>
</feature>
<organism evidence="3 4">
    <name type="scientific">Emergomyces pasteurianus Ep9510</name>
    <dbReference type="NCBI Taxonomy" id="1447872"/>
    <lineage>
        <taxon>Eukaryota</taxon>
        <taxon>Fungi</taxon>
        <taxon>Dikarya</taxon>
        <taxon>Ascomycota</taxon>
        <taxon>Pezizomycotina</taxon>
        <taxon>Eurotiomycetes</taxon>
        <taxon>Eurotiomycetidae</taxon>
        <taxon>Onygenales</taxon>
        <taxon>Ajellomycetaceae</taxon>
        <taxon>Emergomyces</taxon>
    </lineage>
</organism>
<sequence length="1261" mass="139541">MEPKNQEGNDGNGTDEGSIKPVSSLLSHFENLAHVKPGPHHTATPTRESRPTFLETPNAVAGRASLDLPRPDSSNWSSTPSSSHSHAHLPSSPRWLHAPRENHAGAGAQTSQRSPGRKIPPRPVSMNVSSAQWKAPALTVNSPRASPQRHVIPAAETRLREPQGVPVLSAPEPPPPRRPPSSQSRPSSRPSTPLVETSGVVVASGSPRRADDRVRDAKNGSKSSSLPPPVNRAEKPKIPAVTKKPVTISRLETPSSLAPASERKSLDGAISPFSTPPSSPEKTSTSAMVTNGASNRIPEPYSAVEHGTRSTFPDPTPFRHPRRSATVETKQAGFASTRTAAAVLARELKQPPPPLPMKRSDTDASKRMSAREHTDRQYTSDNPEDRPGLPPRTQPRRSRREPPPRTRGLEVQSSSDLTSRRSFDIPSRPVISSNSSVRVGSAESGKHYPPPPQRDTAAIAGRIPSSNKAQPSPTPTQFARSPMRSVESLLPPPASNQRQISRSARFESDESEHPFDDAPIPRTDYPDFSNTNRRPPIFKSGTRGIHTKHDARVFDVCGNYACTTGYFTRVWDLMSGEQILGLNHGETVKGLSIAFKPGNTMSDEGKLLWLGTNSGEIHEVDIQTQSIVSSRTSPSRREIIKIYRHKKELWTLDDEGKLLLWPPDESGAPNLQYSYSHPYDRVAKGHTFSMVVGGLLWLASGKEVRVYRPNCKDADFQVLKGPLGKSDAGEVTSGTTSPKDGGLVYLGHADGKVTIYSSQDYSCRATLNVSLYKINCLAMVGDYLWAGYKTGMIYVYDTSTTPWTVKKDWQAHDHAVCGLVLDSSSVWTVNRLQVVSLGVDNYIRLWDAMLEDDWLESRMHSRDVDYCQFREITASVVTWNAGATVPGNLRDSKFIREVVHPENPPDILVFGFQELVDLENKKITAKSLLMGSKKKDSADKEHMSRQYRVWKDYLASCIHDIMPLDQPYVLLHTSNLIGLFTCVFIKQDERQRIRGISAAEIKRGMGGLHGNKGALVLRFILDDSSLCFINCHLAAGQSHTAHRNNDIAAILESSSLPAETSYSSRIDLFVGGGDGTMILDHEICVLNGDLNYRIDSMPRNTVIEAVRAHNLPKLLDRDQLLASRRKNPGFRLRSFNEAPITFAPTYKYDVGSDQYDSSEKKRSPAWCDRLLYRGVGKIKQLEYRRHEVKVSDHRPVSGLFKMRIKTISPEKRTDVWEACRDEFVQEKRRLATDASIDYLVRVLGLSPQEARSLISTSPSTD</sequence>
<feature type="compositionally biased region" description="Low complexity" evidence="1">
    <location>
        <begin position="73"/>
        <end position="93"/>
    </location>
</feature>
<reference evidence="3 4" key="1">
    <citation type="submission" date="2015-07" db="EMBL/GenBank/DDBJ databases">
        <title>Emmonsia species relationships and genome sequence.</title>
        <authorList>
            <consortium name="The Broad Institute Genomics Platform"/>
            <person name="Cuomo C.A."/>
            <person name="Munoz J.F."/>
            <person name="Imamovic A."/>
            <person name="Priest M.E."/>
            <person name="Young S."/>
            <person name="Clay O.K."/>
            <person name="McEwen J.G."/>
        </authorList>
    </citation>
    <scope>NUCLEOTIDE SEQUENCE [LARGE SCALE GENOMIC DNA]</scope>
    <source>
        <strain evidence="3 4">UAMH 9510</strain>
    </source>
</reference>
<protein>
    <recommendedName>
        <fullName evidence="2">Inositol polyphosphate-related phosphatase domain-containing protein</fullName>
    </recommendedName>
</protein>
<dbReference type="SMART" id="SM00128">
    <property type="entry name" value="IPPc"/>
    <property type="match status" value="1"/>
</dbReference>
<dbReference type="GO" id="GO:0046856">
    <property type="term" value="P:phosphatidylinositol dephosphorylation"/>
    <property type="evidence" value="ECO:0007669"/>
    <property type="project" value="InterPro"/>
</dbReference>
<feature type="compositionally biased region" description="Polar residues" evidence="1">
    <location>
        <begin position="464"/>
        <end position="479"/>
    </location>
</feature>
<dbReference type="EMBL" id="LGRN01000168">
    <property type="protein sequence ID" value="OJD15237.1"/>
    <property type="molecule type" value="Genomic_DNA"/>
</dbReference>
<dbReference type="Gene3D" id="3.60.10.10">
    <property type="entry name" value="Endonuclease/exonuclease/phosphatase"/>
    <property type="match status" value="1"/>
</dbReference>
<dbReference type="InterPro" id="IPR036691">
    <property type="entry name" value="Endo/exonu/phosph_ase_sf"/>
</dbReference>